<organism evidence="1 2">
    <name type="scientific">Naganishia friedmannii</name>
    <dbReference type="NCBI Taxonomy" id="89922"/>
    <lineage>
        <taxon>Eukaryota</taxon>
        <taxon>Fungi</taxon>
        <taxon>Dikarya</taxon>
        <taxon>Basidiomycota</taxon>
        <taxon>Agaricomycotina</taxon>
        <taxon>Tremellomycetes</taxon>
        <taxon>Filobasidiales</taxon>
        <taxon>Filobasidiaceae</taxon>
        <taxon>Naganishia</taxon>
    </lineage>
</organism>
<gene>
    <name evidence="1" type="ORF">QFC21_003426</name>
</gene>
<sequence length="1091" mass="121589">MNSTNPHARENGDKQQEGDLDIPMLGRPLFAVSDDTASSHVYPPTNAGLSDSGPKSAGMWSNSFTTISKPSAGEDRNITAGSEYASRTSKGDTTLITPVHDGELLAHAQQKSQTSRDIHRPVESFSLPPWVIETNPSGPELQSNQLNATTDSHDRRLPNGISTRLAEEQASESDSRFSGRFVPAAESPFTDNAAVDELHKPPKLVLESPKPLQPLEVTFDSPTTDGYFPSILQIDTSKNGAAGPLSAASDPYTMHQTFATDPIHQNTVPNTPRQLHPRSLSSHLARHPKDSAERAIRKTYPKPNPILRFLRRFKVRHDVIKGMSEQQMVRFERKEGKKKRRLAGWRLAEEDTPEDRIGEDGVERPVVSELFWKVYMSIMPTLERDPLSGLVAPPLIGSTGTMPLSIISLIPDIMRHYRDVIVRAQQEVFLVTNYWQPSNSVDTITKAFRELSDITLKRAKPGEKPQKVVIKLIYDRGSVEQLWNAHAAVKPKDMVALNIPLPDEIPGIDLQVINFHRVLLGTFHAKFLIVDKKVALINSNNIQDRPNLEMMTHLEGPIVDSFYETALHSWFNKLEPILPCIGTAYQPPPGGYRFGGNNPYFAEIEVVQAAKAARKLLRRETAAQDENHFEEGFIMTVRRAMERAATAGGERWDEFVASRTGEENPLQILRGRVLAGFASRPGSRAPSRRPSMDLIPKMPQRRASAPMISAHNTTDMSTVDSVAPSIDQQTSTLVDSAELPPPAQCPPKKAFEQPSKQVTIAEPAPASTRLRHEADAEMNGDATGTTAKTGDTATSSSGMAGRARSGSQRMQALSQKFNAGALSEAWATVEDSDDLDTFQPHIIHKAHKPFPIAMTSRKPHGNIRNPQNAAWLAACRYAKHKIWMWVTISLTFPNQSLMYAFRDFSQTPTLNARPIKRAVKQACRRGVDVTLFLDLGFNDKGESIPFQGGTNEQVVENLYKLLRKESKEQYLKIYWYTGKDQIRPLNAVHKQRNCHIKFAMFDDEVAILGNGNMDTQSWMHSQETNIMINSKEVIAEMMTTLYSNQNTHLYGLVGTDGIWRDAEGKDMNHYDDLKKGRHQGLAGIMQFVKTI</sequence>
<comment type="caution">
    <text evidence="1">The sequence shown here is derived from an EMBL/GenBank/DDBJ whole genome shotgun (WGS) entry which is preliminary data.</text>
</comment>
<proteinExistence type="predicted"/>
<reference evidence="1" key="1">
    <citation type="submission" date="2023-04" db="EMBL/GenBank/DDBJ databases">
        <title>Draft Genome sequencing of Naganishia species isolated from polar environments using Oxford Nanopore Technology.</title>
        <authorList>
            <person name="Leo P."/>
            <person name="Venkateswaran K."/>
        </authorList>
    </citation>
    <scope>NUCLEOTIDE SEQUENCE</scope>
    <source>
        <strain evidence="1">MNA-CCFEE 5423</strain>
    </source>
</reference>
<dbReference type="Proteomes" id="UP001227268">
    <property type="component" value="Unassembled WGS sequence"/>
</dbReference>
<keyword evidence="2" id="KW-1185">Reference proteome</keyword>
<evidence type="ECO:0000313" key="1">
    <source>
        <dbReference type="EMBL" id="KAJ9101207.1"/>
    </source>
</evidence>
<name>A0ACC2VRW8_9TREE</name>
<dbReference type="EMBL" id="JASBWT010000010">
    <property type="protein sequence ID" value="KAJ9101207.1"/>
    <property type="molecule type" value="Genomic_DNA"/>
</dbReference>
<evidence type="ECO:0000313" key="2">
    <source>
        <dbReference type="Proteomes" id="UP001227268"/>
    </source>
</evidence>
<protein>
    <submittedName>
        <fullName evidence="1">Uncharacterized protein</fullName>
    </submittedName>
</protein>
<accession>A0ACC2VRW8</accession>